<evidence type="ECO:0000256" key="1">
    <source>
        <dbReference type="ARBA" id="ARBA00004651"/>
    </source>
</evidence>
<evidence type="ECO:0000313" key="9">
    <source>
        <dbReference type="EMBL" id="NJA88941.1"/>
    </source>
</evidence>
<dbReference type="PANTHER" id="PTHR30012:SF0">
    <property type="entry name" value="TYPE II SECRETION SYSTEM PROTEIN F-RELATED"/>
    <property type="match status" value="1"/>
</dbReference>
<dbReference type="PANTHER" id="PTHR30012">
    <property type="entry name" value="GENERAL SECRETION PATHWAY PROTEIN"/>
    <property type="match status" value="1"/>
</dbReference>
<evidence type="ECO:0000259" key="8">
    <source>
        <dbReference type="Pfam" id="PF00482"/>
    </source>
</evidence>
<evidence type="ECO:0000256" key="7">
    <source>
        <dbReference type="SAM" id="Phobius"/>
    </source>
</evidence>
<dbReference type="PRINTS" id="PR00812">
    <property type="entry name" value="BCTERIALGSPF"/>
</dbReference>
<evidence type="ECO:0000256" key="4">
    <source>
        <dbReference type="ARBA" id="ARBA00022692"/>
    </source>
</evidence>
<sequence>MPLYSYRAVDRRGRKSRGRADAGNLLDLESRLRRRGLELIDGQPWRASPLWHGARLPRRELIQLCFHLEQLTRAGVPLVDGLTDLRDSIEETRVRALIASLIESVEGGRTLSQAMAAHPRDFSPVVISLIRAGEHSGTLPDILHTLGETQKWEDELAAQTRKALLYPAFVAIVTLAATAFLMLYLVPPLKQFVLNMGHTLPMHTRVLFFLADAVGRYGAIAGALLLLGALTIRLALARNAAARTRADALLLRLPRLGELLRKLALARFASTFAVLYGAGIPITDALRLGGETIGNRAIRAALTRASQQIGEGSSLSLALQSATLFPPLVIRMLRIGEATGTLEHALHNIHYFYSRDVRESVDKMQQLLEPVLTVLLGALLGWVMLSVLGPVYDIISQLKL</sequence>
<feature type="transmembrane region" description="Helical" evidence="7">
    <location>
        <begin position="371"/>
        <end position="392"/>
    </location>
</feature>
<feature type="transmembrane region" description="Helical" evidence="7">
    <location>
        <begin position="206"/>
        <end position="236"/>
    </location>
</feature>
<comment type="similarity">
    <text evidence="2">Belongs to the GSP F family.</text>
</comment>
<proteinExistence type="inferred from homology"/>
<gene>
    <name evidence="9" type="ORF">HCX48_06880</name>
</gene>
<evidence type="ECO:0000256" key="2">
    <source>
        <dbReference type="ARBA" id="ARBA00005745"/>
    </source>
</evidence>
<keyword evidence="10" id="KW-1185">Reference proteome</keyword>
<dbReference type="Pfam" id="PF00482">
    <property type="entry name" value="T2SSF"/>
    <property type="match status" value="2"/>
</dbReference>
<dbReference type="InterPro" id="IPR018076">
    <property type="entry name" value="T2SS_GspF_dom"/>
</dbReference>
<evidence type="ECO:0000256" key="5">
    <source>
        <dbReference type="ARBA" id="ARBA00022989"/>
    </source>
</evidence>
<feature type="domain" description="Type II secretion system protein GspF" evidence="8">
    <location>
        <begin position="71"/>
        <end position="187"/>
    </location>
</feature>
<evidence type="ECO:0000313" key="10">
    <source>
        <dbReference type="Proteomes" id="UP000720344"/>
    </source>
</evidence>
<dbReference type="EMBL" id="JAATWB010000004">
    <property type="protein sequence ID" value="NJA88941.1"/>
    <property type="molecule type" value="Genomic_DNA"/>
</dbReference>
<comment type="caution">
    <text evidence="9">The sequence shown here is derived from an EMBL/GenBank/DDBJ whole genome shotgun (WGS) entry which is preliminary data.</text>
</comment>
<comment type="subcellular location">
    <subcellularLocation>
        <location evidence="1">Cell membrane</location>
        <topology evidence="1">Multi-pass membrane protein</topology>
    </subcellularLocation>
</comment>
<reference evidence="10" key="1">
    <citation type="submission" date="2020-03" db="EMBL/GenBank/DDBJ databases">
        <title>Whole-genome sequence of the purple nonsulfur bacterium Rhodocyclus tenuis DSM112.</title>
        <authorList>
            <person name="Kyndt J.A."/>
            <person name="Meyer T.E."/>
        </authorList>
    </citation>
    <scope>NUCLEOTIDE SEQUENCE [LARGE SCALE GENOMIC DNA]</scope>
    <source>
        <strain evidence="10">DSM 112</strain>
    </source>
</reference>
<evidence type="ECO:0000256" key="3">
    <source>
        <dbReference type="ARBA" id="ARBA00022475"/>
    </source>
</evidence>
<feature type="transmembrane region" description="Helical" evidence="7">
    <location>
        <begin position="164"/>
        <end position="186"/>
    </location>
</feature>
<accession>A0ABX0WI14</accession>
<name>A0ABX0WI14_9RHOO</name>
<feature type="domain" description="Type II secretion system protein GspF" evidence="8">
    <location>
        <begin position="268"/>
        <end position="389"/>
    </location>
</feature>
<dbReference type="Gene3D" id="1.20.81.30">
    <property type="entry name" value="Type II secretion system (T2SS), domain F"/>
    <property type="match status" value="2"/>
</dbReference>
<dbReference type="RefSeq" id="WP_153590610.1">
    <property type="nucleotide sequence ID" value="NZ_JAATWB010000004.1"/>
</dbReference>
<dbReference type="InterPro" id="IPR042094">
    <property type="entry name" value="T2SS_GspF_sf"/>
</dbReference>
<keyword evidence="4 7" id="KW-0812">Transmembrane</keyword>
<protein>
    <submittedName>
        <fullName evidence="9">Type II secretion system F family protein</fullName>
    </submittedName>
</protein>
<dbReference type="InterPro" id="IPR003004">
    <property type="entry name" value="GspF/PilC"/>
</dbReference>
<organism evidence="9 10">
    <name type="scientific">Rhodocyclus gracilis</name>
    <dbReference type="NCBI Taxonomy" id="2929842"/>
    <lineage>
        <taxon>Bacteria</taxon>
        <taxon>Pseudomonadati</taxon>
        <taxon>Pseudomonadota</taxon>
        <taxon>Betaproteobacteria</taxon>
        <taxon>Rhodocyclales</taxon>
        <taxon>Rhodocyclaceae</taxon>
        <taxon>Rhodocyclus</taxon>
    </lineage>
</organism>
<keyword evidence="6 7" id="KW-0472">Membrane</keyword>
<evidence type="ECO:0000256" key="6">
    <source>
        <dbReference type="ARBA" id="ARBA00023136"/>
    </source>
</evidence>
<dbReference type="Proteomes" id="UP000720344">
    <property type="component" value="Unassembled WGS sequence"/>
</dbReference>
<keyword evidence="5 7" id="KW-1133">Transmembrane helix</keyword>
<keyword evidence="3" id="KW-1003">Cell membrane</keyword>